<evidence type="ECO:0000313" key="8">
    <source>
        <dbReference type="Proteomes" id="UP000284841"/>
    </source>
</evidence>
<comment type="cofactor">
    <cofactor evidence="1">
        <name>Zn(2+)</name>
        <dbReference type="ChEBI" id="CHEBI:29105"/>
    </cofactor>
</comment>
<dbReference type="Pfam" id="PF18089">
    <property type="entry name" value="DAPG_hydrolase"/>
    <property type="match status" value="1"/>
</dbReference>
<name>A0A415E558_9FIRM</name>
<dbReference type="OrthoDB" id="2052122at2"/>
<sequence>MKEKTAMPLNEIENKRAYAKYYTGQMAKPNPEQMAKLLKGPMDAGLAIYPQEAAKLLEPGYMEGETGYCIMENGAGYLAVNNKFPGVTLDMIKWWFAWHPLEQARYRIWNPYCHQSVAVSDQDREKILNPDIPVENKIADVVHFVMEDIGGGMEDVVIHFRPTEELGFSKEALAAQHAYIIGGYGLTENRARPTGKTPAIMMHYYRETEDGIESRTRFWLGYRIIKGQPVCVLPEGAKVPEFVPMGLALHNVEEFSHLASFLPQLYRELGESKPIQ</sequence>
<keyword evidence="2" id="KW-0479">Metal-binding</keyword>
<evidence type="ECO:0000256" key="1">
    <source>
        <dbReference type="ARBA" id="ARBA00001947"/>
    </source>
</evidence>
<dbReference type="GO" id="GO:0046872">
    <property type="term" value="F:metal ion binding"/>
    <property type="evidence" value="ECO:0007669"/>
    <property type="project" value="UniProtKB-KW"/>
</dbReference>
<evidence type="ECO:0000256" key="2">
    <source>
        <dbReference type="ARBA" id="ARBA00022723"/>
    </source>
</evidence>
<dbReference type="Proteomes" id="UP000284841">
    <property type="component" value="Unassembled WGS sequence"/>
</dbReference>
<accession>A0A415E558</accession>
<dbReference type="EMBL" id="QRMS01000002">
    <property type="protein sequence ID" value="RHJ88758.1"/>
    <property type="molecule type" value="Genomic_DNA"/>
</dbReference>
<dbReference type="InterPro" id="IPR041526">
    <property type="entry name" value="DAPG_hydrolase"/>
</dbReference>
<organism evidence="7 8">
    <name type="scientific">Emergencia timonensis</name>
    <dbReference type="NCBI Taxonomy" id="1776384"/>
    <lineage>
        <taxon>Bacteria</taxon>
        <taxon>Bacillati</taxon>
        <taxon>Bacillota</taxon>
        <taxon>Clostridia</taxon>
        <taxon>Peptostreptococcales</taxon>
        <taxon>Anaerovoracaceae</taxon>
        <taxon>Emergencia</taxon>
    </lineage>
</organism>
<feature type="domain" description="DAPG hydrolase PhiG" evidence="6">
    <location>
        <begin position="52"/>
        <end position="267"/>
    </location>
</feature>
<evidence type="ECO:0000256" key="4">
    <source>
        <dbReference type="ARBA" id="ARBA00022833"/>
    </source>
</evidence>
<comment type="similarity">
    <text evidence="5">Belongs to the DAPG/phloretin hydrolase family.</text>
</comment>
<gene>
    <name evidence="7" type="ORF">DW099_08305</name>
</gene>
<keyword evidence="4" id="KW-0862">Zinc</keyword>
<evidence type="ECO:0000313" key="7">
    <source>
        <dbReference type="EMBL" id="RHJ88758.1"/>
    </source>
</evidence>
<keyword evidence="3 7" id="KW-0378">Hydrolase</keyword>
<evidence type="ECO:0000256" key="5">
    <source>
        <dbReference type="ARBA" id="ARBA00023459"/>
    </source>
</evidence>
<comment type="caution">
    <text evidence="7">The sequence shown here is derived from an EMBL/GenBank/DDBJ whole genome shotgun (WGS) entry which is preliminary data.</text>
</comment>
<dbReference type="STRING" id="1776384.GCA_900086585_04007"/>
<keyword evidence="8" id="KW-1185">Reference proteome</keyword>
<protein>
    <submittedName>
        <fullName evidence="7">Hydrolase</fullName>
    </submittedName>
</protein>
<proteinExistence type="inferred from homology"/>
<dbReference type="AlphaFoldDB" id="A0A415E558"/>
<reference evidence="7 8" key="1">
    <citation type="submission" date="2018-08" db="EMBL/GenBank/DDBJ databases">
        <title>A genome reference for cultivated species of the human gut microbiota.</title>
        <authorList>
            <person name="Zou Y."/>
            <person name="Xue W."/>
            <person name="Luo G."/>
        </authorList>
    </citation>
    <scope>NUCLEOTIDE SEQUENCE [LARGE SCALE GENOMIC DNA]</scope>
    <source>
        <strain evidence="7 8">AM07-24</strain>
    </source>
</reference>
<evidence type="ECO:0000256" key="3">
    <source>
        <dbReference type="ARBA" id="ARBA00022801"/>
    </source>
</evidence>
<dbReference type="GO" id="GO:0016787">
    <property type="term" value="F:hydrolase activity"/>
    <property type="evidence" value="ECO:0007669"/>
    <property type="project" value="UniProtKB-KW"/>
</dbReference>
<evidence type="ECO:0000259" key="6">
    <source>
        <dbReference type="Pfam" id="PF18089"/>
    </source>
</evidence>